<dbReference type="SUPFAM" id="SSF53822">
    <property type="entry name" value="Periplasmic binding protein-like I"/>
    <property type="match status" value="1"/>
</dbReference>
<dbReference type="PANTHER" id="PTHR46847:SF1">
    <property type="entry name" value="D-ALLOSE-BINDING PERIPLASMIC PROTEIN-RELATED"/>
    <property type="match status" value="1"/>
</dbReference>
<evidence type="ECO:0000313" key="5">
    <source>
        <dbReference type="EMBL" id="GAK57550.1"/>
    </source>
</evidence>
<dbReference type="GO" id="GO:0030313">
    <property type="term" value="C:cell envelope"/>
    <property type="evidence" value="ECO:0007669"/>
    <property type="project" value="UniProtKB-SubCell"/>
</dbReference>
<accession>A0A081BYZ5</accession>
<dbReference type="PANTHER" id="PTHR46847">
    <property type="entry name" value="D-ALLOSE-BINDING PERIPLASMIC PROTEIN-RELATED"/>
    <property type="match status" value="1"/>
</dbReference>
<organism evidence="5">
    <name type="scientific">Vecturithrix granuli</name>
    <dbReference type="NCBI Taxonomy" id="1499967"/>
    <lineage>
        <taxon>Bacteria</taxon>
        <taxon>Candidatus Moduliflexota</taxon>
        <taxon>Candidatus Vecturitrichia</taxon>
        <taxon>Candidatus Vecturitrichales</taxon>
        <taxon>Candidatus Vecturitrichaceae</taxon>
        <taxon>Candidatus Vecturithrix</taxon>
    </lineage>
</organism>
<dbReference type="InterPro" id="IPR025997">
    <property type="entry name" value="SBP_2_dom"/>
</dbReference>
<evidence type="ECO:0000256" key="3">
    <source>
        <dbReference type="ARBA" id="ARBA00022729"/>
    </source>
</evidence>
<keyword evidence="3" id="KW-0732">Signal</keyword>
<keyword evidence="5" id="KW-0813">Transport</keyword>
<dbReference type="CDD" id="cd01536">
    <property type="entry name" value="PBP1_ABC_sugar_binding-like"/>
    <property type="match status" value="1"/>
</dbReference>
<protein>
    <submittedName>
        <fullName evidence="5">ABC-type sugar transport system periplasmic component-like protein</fullName>
    </submittedName>
</protein>
<evidence type="ECO:0000256" key="2">
    <source>
        <dbReference type="ARBA" id="ARBA00007639"/>
    </source>
</evidence>
<keyword evidence="5" id="KW-0762">Sugar transport</keyword>
<dbReference type="STRING" id="1499967.U27_04517"/>
<comment type="similarity">
    <text evidence="2">Belongs to the bacterial solute-binding protein 2 family.</text>
</comment>
<evidence type="ECO:0000259" key="4">
    <source>
        <dbReference type="Pfam" id="PF13407"/>
    </source>
</evidence>
<dbReference type="EMBL" id="DF820466">
    <property type="protein sequence ID" value="GAK57550.1"/>
    <property type="molecule type" value="Genomic_DNA"/>
</dbReference>
<dbReference type="Proteomes" id="UP000030661">
    <property type="component" value="Unassembled WGS sequence"/>
</dbReference>
<dbReference type="GO" id="GO:0030246">
    <property type="term" value="F:carbohydrate binding"/>
    <property type="evidence" value="ECO:0007669"/>
    <property type="project" value="UniProtKB-ARBA"/>
</dbReference>
<dbReference type="AlphaFoldDB" id="A0A081BYZ5"/>
<feature type="domain" description="Periplasmic binding protein" evidence="4">
    <location>
        <begin position="42"/>
        <end position="292"/>
    </location>
</feature>
<dbReference type="HOGENOM" id="CLU_751642_0_0_0"/>
<evidence type="ECO:0000313" key="6">
    <source>
        <dbReference type="Proteomes" id="UP000030661"/>
    </source>
</evidence>
<proteinExistence type="inferred from homology"/>
<dbReference type="InterPro" id="IPR028082">
    <property type="entry name" value="Peripla_BP_I"/>
</dbReference>
<dbReference type="Pfam" id="PF13407">
    <property type="entry name" value="Peripla_BP_4"/>
    <property type="match status" value="1"/>
</dbReference>
<dbReference type="eggNOG" id="COG1879">
    <property type="taxonomic scope" value="Bacteria"/>
</dbReference>
<evidence type="ECO:0000256" key="1">
    <source>
        <dbReference type="ARBA" id="ARBA00004196"/>
    </source>
</evidence>
<gene>
    <name evidence="5" type="ORF">U27_04517</name>
</gene>
<comment type="subcellular location">
    <subcellularLocation>
        <location evidence="1">Cell envelope</location>
    </subcellularLocation>
</comment>
<dbReference type="Gene3D" id="3.40.50.2300">
    <property type="match status" value="2"/>
</dbReference>
<reference evidence="5" key="1">
    <citation type="journal article" date="2015" name="PeerJ">
        <title>First genomic representation of candidate bacterial phylum KSB3 points to enhanced environmental sensing as a trigger of wastewater bulking.</title>
        <authorList>
            <person name="Sekiguchi Y."/>
            <person name="Ohashi A."/>
            <person name="Parks D.H."/>
            <person name="Yamauchi T."/>
            <person name="Tyson G.W."/>
            <person name="Hugenholtz P."/>
        </authorList>
    </citation>
    <scope>NUCLEOTIDE SEQUENCE [LARGE SCALE GENOMIC DNA]</scope>
</reference>
<name>A0A081BYZ5_VECG1</name>
<sequence>MVRTKYLRVGLAFVLILAFVAHVGVALAAEKKLTYGYVTPGPDTWYKKDVEGFVYAAERAGVEMIVLNSDYDVEKEIANIESLITQGVDGMCVFTFNESGANIAAKKAAEAGIPLVVTDNVGQVLKQDADIVACIDFDWQAMGNDWAEYIAEHFPGEKIAMVTGLFEHVPVQMYRSTFEPRVKELGKNEIVAIRDGKYDPSVAVNQAQDLIESGLDFSVLFVGNEDMAAAIIRMLKSRDLLNNPIKVIAQNGSPVGIPLVKDGSLTYTISSSPGWEGMISFLALHAYVTGKKTELNQQIMLPITPVNMTTIDDKKKVVPWEIDPVWLELTAEYFPEYEGLY</sequence>
<keyword evidence="6" id="KW-1185">Reference proteome</keyword>